<proteinExistence type="predicted"/>
<protein>
    <submittedName>
        <fullName evidence="1">Uncharacterized protein</fullName>
    </submittedName>
</protein>
<keyword evidence="2" id="KW-1185">Reference proteome</keyword>
<accession>A0A023BAF2</accession>
<comment type="caution">
    <text evidence="1">The sequence shown here is derived from an EMBL/GenBank/DDBJ whole genome shotgun (WGS) entry which is preliminary data.</text>
</comment>
<reference evidence="1" key="1">
    <citation type="submission" date="2013-12" db="EMBL/GenBank/DDBJ databases">
        <authorList>
            <person name="Omoto C.K."/>
            <person name="Sibley D."/>
            <person name="Venepally P."/>
            <person name="Hadjithomas M."/>
            <person name="Karamycheva S."/>
            <person name="Brunk B."/>
            <person name="Roos D."/>
            <person name="Caler E."/>
            <person name="Lorenzi H."/>
        </authorList>
    </citation>
    <scope>NUCLEOTIDE SEQUENCE</scope>
</reference>
<evidence type="ECO:0000313" key="1">
    <source>
        <dbReference type="EMBL" id="EZG78265.1"/>
    </source>
</evidence>
<dbReference type="GeneID" id="22911492"/>
<organism evidence="1 2">
    <name type="scientific">Gregarina niphandrodes</name>
    <name type="common">Septate eugregarine</name>
    <dbReference type="NCBI Taxonomy" id="110365"/>
    <lineage>
        <taxon>Eukaryota</taxon>
        <taxon>Sar</taxon>
        <taxon>Alveolata</taxon>
        <taxon>Apicomplexa</taxon>
        <taxon>Conoidasida</taxon>
        <taxon>Gregarinasina</taxon>
        <taxon>Eugregarinorida</taxon>
        <taxon>Gregarinidae</taxon>
        <taxon>Gregarina</taxon>
    </lineage>
</organism>
<name>A0A023BAF2_GRENI</name>
<gene>
    <name evidence="1" type="ORF">GNI_038870</name>
</gene>
<sequence>MRQKDRKGLLDLLSSLFGDITLLESYNLSGRQLNLTNQFRPDQLVVMNYKDDERRCWLLDEGHLEPGCPRDQLLGTPGRDLINTMYTIRQMLHDTSLQLQWTISSTVGWAYRAGTCFGHSAVQSSCVTTDASATSLLGSSAAPGHHRSAIFHHPHINGTKIVIAPPRIVSPLDYVRYVCSEDFQMGQGLKRAYQHACLVK</sequence>
<dbReference type="RefSeq" id="XP_011129370.1">
    <property type="nucleotide sequence ID" value="XM_011131068.1"/>
</dbReference>
<dbReference type="Proteomes" id="UP000019763">
    <property type="component" value="Unassembled WGS sequence"/>
</dbReference>
<dbReference type="EMBL" id="AFNH02000299">
    <property type="protein sequence ID" value="EZG78265.1"/>
    <property type="molecule type" value="Genomic_DNA"/>
</dbReference>
<evidence type="ECO:0000313" key="2">
    <source>
        <dbReference type="Proteomes" id="UP000019763"/>
    </source>
</evidence>
<dbReference type="AlphaFoldDB" id="A0A023BAF2"/>
<dbReference type="VEuPathDB" id="CryptoDB:GNI_038870"/>